<comment type="cofactor">
    <cofactor evidence="1">
        <name>[4Fe-4S] cluster</name>
        <dbReference type="ChEBI" id="CHEBI:49883"/>
    </cofactor>
</comment>
<dbReference type="InterPro" id="IPR058240">
    <property type="entry name" value="rSAM_sf"/>
</dbReference>
<keyword evidence="8" id="KW-0411">Iron-sulfur</keyword>
<dbReference type="PANTHER" id="PTHR43076:SF15">
    <property type="entry name" value="7,8-DIDEMETHYL-8-HYDROXY-5-DEAZARIBOFLAVIN SYNTHASE"/>
    <property type="match status" value="1"/>
</dbReference>
<dbReference type="PROSITE" id="PS51918">
    <property type="entry name" value="RADICAL_SAM"/>
    <property type="match status" value="1"/>
</dbReference>
<evidence type="ECO:0000256" key="1">
    <source>
        <dbReference type="ARBA" id="ARBA00001966"/>
    </source>
</evidence>
<dbReference type="Pfam" id="PF04055">
    <property type="entry name" value="Radical_SAM"/>
    <property type="match status" value="1"/>
</dbReference>
<evidence type="ECO:0000256" key="5">
    <source>
        <dbReference type="ARBA" id="ARBA00022691"/>
    </source>
</evidence>
<gene>
    <name evidence="12" type="primary">fbiC_1</name>
    <name evidence="12" type="ORF">VHP8226_03066</name>
</gene>
<keyword evidence="5" id="KW-0949">S-adenosyl-L-methionine</keyword>
<dbReference type="EC" id="4.3.1.32" evidence="3"/>
<evidence type="ECO:0000313" key="12">
    <source>
        <dbReference type="EMBL" id="CAH0529131.1"/>
    </source>
</evidence>
<comment type="pathway">
    <text evidence="2">Cofactor biosynthesis; coenzyme F0 biosynthesis.</text>
</comment>
<dbReference type="RefSeq" id="WP_237485919.1">
    <property type="nucleotide sequence ID" value="NZ_CAKLCM010000003.1"/>
</dbReference>
<keyword evidence="7" id="KW-0408">Iron</keyword>
<dbReference type="PANTHER" id="PTHR43076">
    <property type="entry name" value="FO SYNTHASE (COFH)"/>
    <property type="match status" value="1"/>
</dbReference>
<proteinExistence type="inferred from homology"/>
<comment type="caution">
    <text evidence="12">The sequence shown here is derived from an EMBL/GenBank/DDBJ whole genome shotgun (WGS) entry which is preliminary data.</text>
</comment>
<name>A0ABN8DJ06_9VIBR</name>
<evidence type="ECO:0000256" key="9">
    <source>
        <dbReference type="ARBA" id="ARBA00023239"/>
    </source>
</evidence>
<sequence>MLSMDAELALNSDDSQQSLSALCQRAREVRDAHWGRQVTYSRKVFIPLTNMCRDTCGYCTFVKTPDSGEARLMTPDQVLHTVLQGQNMGCKEALFSLGEQPEKRHKLARELLAEQGHTSTVDYLRDMAELVLQHSLLTPHINAGALSYQELQILKPVAGSMGMMLESLSPALTKKGGAHYGCPDKTPQRRLETLQAAGELGIPFTTGLLIGIGESWHERLASLIEIERLHQKYGHIQEVIIQNFRAKAGTAMSDHPEPSKQDMLRTLAAARIILSPDISLQAPPNLEQDYHDYLAAGINDWGGISPLTKDFINPERAWPQIARLAEKCHSAGYALKERLTVYPNYQVNNQASASLAESRICSQASVDGLAKLQAHAV</sequence>
<dbReference type="InterPro" id="IPR006638">
    <property type="entry name" value="Elp3/MiaA/NifB-like_rSAM"/>
</dbReference>
<evidence type="ECO:0000256" key="6">
    <source>
        <dbReference type="ARBA" id="ARBA00022723"/>
    </source>
</evidence>
<evidence type="ECO:0000256" key="2">
    <source>
        <dbReference type="ARBA" id="ARBA00004712"/>
    </source>
</evidence>
<evidence type="ECO:0000256" key="7">
    <source>
        <dbReference type="ARBA" id="ARBA00023004"/>
    </source>
</evidence>
<protein>
    <recommendedName>
        <fullName evidence="3">7,8-didemethyl-8-hydroxy-5-deazariboflavin synthase</fullName>
        <ecNumber evidence="3">4.3.1.32</ecNumber>
    </recommendedName>
</protein>
<keyword evidence="9" id="KW-0456">Lyase</keyword>
<dbReference type="CDD" id="cd01335">
    <property type="entry name" value="Radical_SAM"/>
    <property type="match status" value="1"/>
</dbReference>
<organism evidence="12 13">
    <name type="scientific">Vibrio hippocampi</name>
    <dbReference type="NCBI Taxonomy" id="654686"/>
    <lineage>
        <taxon>Bacteria</taxon>
        <taxon>Pseudomonadati</taxon>
        <taxon>Pseudomonadota</taxon>
        <taxon>Gammaproteobacteria</taxon>
        <taxon>Vibrionales</taxon>
        <taxon>Vibrionaceae</taxon>
        <taxon>Vibrio</taxon>
    </lineage>
</organism>
<dbReference type="SFLD" id="SFLDG01388">
    <property type="entry name" value="7_8-didemethyl-8-hydroxy-5-dea"/>
    <property type="match status" value="1"/>
</dbReference>
<evidence type="ECO:0000256" key="10">
    <source>
        <dbReference type="ARBA" id="ARBA00048974"/>
    </source>
</evidence>
<comment type="catalytic activity">
    <reaction evidence="10">
        <text>5-amino-5-(4-hydroxybenzyl)-6-(D-ribitylimino)-5,6-dihydrouracil + S-adenosyl-L-methionine = 7,8-didemethyl-8-hydroxy-5-deazariboflavin + 5'-deoxyadenosine + L-methionine + NH4(+) + H(+)</text>
        <dbReference type="Rhea" id="RHEA:55204"/>
        <dbReference type="ChEBI" id="CHEBI:15378"/>
        <dbReference type="ChEBI" id="CHEBI:17319"/>
        <dbReference type="ChEBI" id="CHEBI:28938"/>
        <dbReference type="ChEBI" id="CHEBI:57844"/>
        <dbReference type="ChEBI" id="CHEBI:59789"/>
        <dbReference type="ChEBI" id="CHEBI:59904"/>
        <dbReference type="ChEBI" id="CHEBI:85936"/>
        <dbReference type="EC" id="4.3.1.32"/>
    </reaction>
</comment>
<dbReference type="SUPFAM" id="SSF102114">
    <property type="entry name" value="Radical SAM enzymes"/>
    <property type="match status" value="1"/>
</dbReference>
<keyword evidence="4" id="KW-0004">4Fe-4S</keyword>
<accession>A0ABN8DJ06</accession>
<evidence type="ECO:0000256" key="3">
    <source>
        <dbReference type="ARBA" id="ARBA00012126"/>
    </source>
</evidence>
<dbReference type="InterPro" id="IPR007197">
    <property type="entry name" value="rSAM"/>
</dbReference>
<keyword evidence="13" id="KW-1185">Reference proteome</keyword>
<dbReference type="NCBIfam" id="NF004884">
    <property type="entry name" value="PRK06245.1"/>
    <property type="match status" value="1"/>
</dbReference>
<dbReference type="SFLD" id="SFLDG01064">
    <property type="entry name" value="F420__menaquinone_cofactor_bio"/>
    <property type="match status" value="1"/>
</dbReference>
<dbReference type="SMART" id="SM00729">
    <property type="entry name" value="Elp3"/>
    <property type="match status" value="1"/>
</dbReference>
<dbReference type="SFLD" id="SFLDS00029">
    <property type="entry name" value="Radical_SAM"/>
    <property type="match status" value="1"/>
</dbReference>
<evidence type="ECO:0000256" key="4">
    <source>
        <dbReference type="ARBA" id="ARBA00022485"/>
    </source>
</evidence>
<evidence type="ECO:0000259" key="11">
    <source>
        <dbReference type="PROSITE" id="PS51918"/>
    </source>
</evidence>
<reference evidence="12" key="1">
    <citation type="submission" date="2021-12" db="EMBL/GenBank/DDBJ databases">
        <authorList>
            <person name="Rodrigo-Torres L."/>
            <person name="Arahal R. D."/>
            <person name="Lucena T."/>
        </authorList>
    </citation>
    <scope>NUCLEOTIDE SEQUENCE</scope>
    <source>
        <strain evidence="12">CECT 8226</strain>
    </source>
</reference>
<evidence type="ECO:0000313" key="13">
    <source>
        <dbReference type="Proteomes" id="UP000838160"/>
    </source>
</evidence>
<feature type="domain" description="Radical SAM core" evidence="11">
    <location>
        <begin position="38"/>
        <end position="285"/>
    </location>
</feature>
<dbReference type="NCBIfam" id="TIGR03550">
    <property type="entry name" value="F420_cofG"/>
    <property type="match status" value="1"/>
</dbReference>
<dbReference type="HAMAP" id="MF_01611">
    <property type="entry name" value="FO_synth_sub1"/>
    <property type="match status" value="1"/>
</dbReference>
<dbReference type="InterPro" id="IPR019939">
    <property type="entry name" value="CofG_family"/>
</dbReference>
<dbReference type="InterPro" id="IPR013785">
    <property type="entry name" value="Aldolase_TIM"/>
</dbReference>
<dbReference type="SFLD" id="SFLDF00294">
    <property type="entry name" value="7_8-didemethyl-8-hydroxy-5-dea"/>
    <property type="match status" value="1"/>
</dbReference>
<dbReference type="Gene3D" id="3.20.20.70">
    <property type="entry name" value="Aldolase class I"/>
    <property type="match status" value="1"/>
</dbReference>
<dbReference type="EMBL" id="CAKLCM010000003">
    <property type="protein sequence ID" value="CAH0529131.1"/>
    <property type="molecule type" value="Genomic_DNA"/>
</dbReference>
<dbReference type="Proteomes" id="UP000838160">
    <property type="component" value="Unassembled WGS sequence"/>
</dbReference>
<keyword evidence="6" id="KW-0479">Metal-binding</keyword>
<dbReference type="InterPro" id="IPR034405">
    <property type="entry name" value="F420"/>
</dbReference>
<evidence type="ECO:0000256" key="8">
    <source>
        <dbReference type="ARBA" id="ARBA00023014"/>
    </source>
</evidence>